<dbReference type="GO" id="GO:0006508">
    <property type="term" value="P:proteolysis"/>
    <property type="evidence" value="ECO:0007669"/>
    <property type="project" value="UniProtKB-KW"/>
</dbReference>
<comment type="similarity">
    <text evidence="1">Belongs to the peptidase S1C family.</text>
</comment>
<dbReference type="SMART" id="SM00228">
    <property type="entry name" value="PDZ"/>
    <property type="match status" value="2"/>
</dbReference>
<dbReference type="PANTHER" id="PTHR22939:SF129">
    <property type="entry name" value="SERINE PROTEASE HTRA2, MITOCHONDRIAL"/>
    <property type="match status" value="1"/>
</dbReference>
<dbReference type="SUPFAM" id="SSF50156">
    <property type="entry name" value="PDZ domain-like"/>
    <property type="match status" value="2"/>
</dbReference>
<dbReference type="PROSITE" id="PS50106">
    <property type="entry name" value="PDZ"/>
    <property type="match status" value="2"/>
</dbReference>
<gene>
    <name evidence="4" type="ORF">SAMN05444266_105185</name>
</gene>
<protein>
    <submittedName>
        <fullName evidence="4">Serine protease Do</fullName>
    </submittedName>
</protein>
<proteinExistence type="inferred from homology"/>
<dbReference type="InterPro" id="IPR036034">
    <property type="entry name" value="PDZ_sf"/>
</dbReference>
<keyword evidence="2" id="KW-0732">Signal</keyword>
<accession>A0A1M7DXZ9</accession>
<name>A0A1M7DXZ9_9BACT</name>
<feature type="domain" description="PDZ" evidence="3">
    <location>
        <begin position="114"/>
        <end position="167"/>
    </location>
</feature>
<dbReference type="Proteomes" id="UP000184420">
    <property type="component" value="Unassembled WGS sequence"/>
</dbReference>
<reference evidence="4 5" key="1">
    <citation type="submission" date="2016-11" db="EMBL/GenBank/DDBJ databases">
        <authorList>
            <person name="Jaros S."/>
            <person name="Januszkiewicz K."/>
            <person name="Wedrychowicz H."/>
        </authorList>
    </citation>
    <scope>NUCLEOTIDE SEQUENCE [LARGE SCALE GENOMIC DNA]</scope>
    <source>
        <strain evidence="4 5">DSM 27406</strain>
    </source>
</reference>
<dbReference type="Pfam" id="PF13180">
    <property type="entry name" value="PDZ_2"/>
    <property type="match status" value="2"/>
</dbReference>
<evidence type="ECO:0000313" key="4">
    <source>
        <dbReference type="EMBL" id="SHL84228.1"/>
    </source>
</evidence>
<dbReference type="OrthoDB" id="9781273at2"/>
<feature type="chain" id="PRO_5012116203" evidence="2">
    <location>
        <begin position="26"/>
        <end position="337"/>
    </location>
</feature>
<evidence type="ECO:0000256" key="1">
    <source>
        <dbReference type="ARBA" id="ARBA00010541"/>
    </source>
</evidence>
<dbReference type="AlphaFoldDB" id="A0A1M7DXZ9"/>
<organism evidence="4 5">
    <name type="scientific">Chitinophaga jiangningensis</name>
    <dbReference type="NCBI Taxonomy" id="1419482"/>
    <lineage>
        <taxon>Bacteria</taxon>
        <taxon>Pseudomonadati</taxon>
        <taxon>Bacteroidota</taxon>
        <taxon>Chitinophagia</taxon>
        <taxon>Chitinophagales</taxon>
        <taxon>Chitinophagaceae</taxon>
        <taxon>Chitinophaga</taxon>
    </lineage>
</organism>
<keyword evidence="5" id="KW-1185">Reference proteome</keyword>
<keyword evidence="4" id="KW-0645">Protease</keyword>
<dbReference type="Gene3D" id="2.30.42.10">
    <property type="match status" value="2"/>
</dbReference>
<dbReference type="STRING" id="1419482.SAMN05444266_105185"/>
<sequence length="337" mass="36611">MSKLLQTLSIAGFTCFSLLTTTVHAQQSKDKLGEFDEIIIKRKGNNDGKVTVEIKNGEVLVDGKKVDQYNSPDISVFKRKVTPMDGNSLGMGGSMNGFNFFNDNDDAEEGDGPQVFNIKPNKALLGVITEKEEAAGVTVKTVSPNSPAAKAGIKAGDVITRVDAKKIAEPKELYETIGTYDPGDKITITYTRNKKETQATVTLDERKEQGGMELLMPSPDRNRGGFFNFQGPEMNDNFSFRRGGSNLRLGLQVEDTEDGKGAKVSDVEEGSAAEKAGFQNDDIVTEFGGTAVKSARDVANAYRFNQQKANITAKVIRNGASQTLEVKIPKKINKVNL</sequence>
<feature type="signal peptide" evidence="2">
    <location>
        <begin position="1"/>
        <end position="25"/>
    </location>
</feature>
<dbReference type="GO" id="GO:0008233">
    <property type="term" value="F:peptidase activity"/>
    <property type="evidence" value="ECO:0007669"/>
    <property type="project" value="UniProtKB-KW"/>
</dbReference>
<feature type="domain" description="PDZ" evidence="3">
    <location>
        <begin position="237"/>
        <end position="294"/>
    </location>
</feature>
<evidence type="ECO:0000313" key="5">
    <source>
        <dbReference type="Proteomes" id="UP000184420"/>
    </source>
</evidence>
<dbReference type="RefSeq" id="WP_073081888.1">
    <property type="nucleotide sequence ID" value="NZ_FRBL01000005.1"/>
</dbReference>
<dbReference type="EMBL" id="FRBL01000005">
    <property type="protein sequence ID" value="SHL84228.1"/>
    <property type="molecule type" value="Genomic_DNA"/>
</dbReference>
<keyword evidence="4" id="KW-0378">Hydrolase</keyword>
<dbReference type="PANTHER" id="PTHR22939">
    <property type="entry name" value="SERINE PROTEASE FAMILY S1C HTRA-RELATED"/>
    <property type="match status" value="1"/>
</dbReference>
<dbReference type="InterPro" id="IPR001478">
    <property type="entry name" value="PDZ"/>
</dbReference>
<evidence type="ECO:0000256" key="2">
    <source>
        <dbReference type="SAM" id="SignalP"/>
    </source>
</evidence>
<evidence type="ECO:0000259" key="3">
    <source>
        <dbReference type="PROSITE" id="PS50106"/>
    </source>
</evidence>